<accession>A0A448AXA8</accession>
<dbReference type="KEGG" id="cgle:NCTC11432_00484"/>
<sequence length="74" mass="9083">MQDLFSLNGKNRDYVIMHFKKEMYQWKEKDGWITVITKKWCRTMVVSYMICNDMVTLMIVKTKITPFYERYTVI</sequence>
<proteinExistence type="predicted"/>
<evidence type="ECO:0000313" key="1">
    <source>
        <dbReference type="EMBL" id="VEE04908.1"/>
    </source>
</evidence>
<dbReference type="EMBL" id="LR134289">
    <property type="protein sequence ID" value="VEE04908.1"/>
    <property type="molecule type" value="Genomic_DNA"/>
</dbReference>
<reference evidence="1 2" key="1">
    <citation type="submission" date="2018-12" db="EMBL/GenBank/DDBJ databases">
        <authorList>
            <consortium name="Pathogen Informatics"/>
        </authorList>
    </citation>
    <scope>NUCLEOTIDE SEQUENCE [LARGE SCALE GENOMIC DNA]</scope>
    <source>
        <strain evidence="1 2">NCTC11432</strain>
    </source>
</reference>
<dbReference type="RefSeq" id="WP_002979780.1">
    <property type="nucleotide sequence ID" value="NZ_CP068486.1"/>
</dbReference>
<dbReference type="Proteomes" id="UP000279227">
    <property type="component" value="Chromosome"/>
</dbReference>
<dbReference type="OrthoDB" id="1274432at2"/>
<dbReference type="AlphaFoldDB" id="A0A448AXA8"/>
<gene>
    <name evidence="1" type="ORF">NCTC11432_00484</name>
</gene>
<organism evidence="1 2">
    <name type="scientific">Chryseobacterium gleum</name>
    <name type="common">Flavobacterium gleum</name>
    <dbReference type="NCBI Taxonomy" id="250"/>
    <lineage>
        <taxon>Bacteria</taxon>
        <taxon>Pseudomonadati</taxon>
        <taxon>Bacteroidota</taxon>
        <taxon>Flavobacteriia</taxon>
        <taxon>Flavobacteriales</taxon>
        <taxon>Weeksellaceae</taxon>
        <taxon>Chryseobacterium group</taxon>
        <taxon>Chryseobacterium</taxon>
    </lineage>
</organism>
<dbReference type="GeneID" id="93022344"/>
<name>A0A448AXA8_CHRGE</name>
<evidence type="ECO:0000313" key="2">
    <source>
        <dbReference type="Proteomes" id="UP000279227"/>
    </source>
</evidence>
<protein>
    <submittedName>
        <fullName evidence="1">Uncharacterized protein</fullName>
    </submittedName>
</protein>